<feature type="signal peptide" evidence="2">
    <location>
        <begin position="1"/>
        <end position="23"/>
    </location>
</feature>
<proteinExistence type="predicted"/>
<dbReference type="PROSITE" id="PS50878">
    <property type="entry name" value="RT_POL"/>
    <property type="match status" value="1"/>
</dbReference>
<keyword evidence="5" id="KW-1185">Reference proteome</keyword>
<dbReference type="CDD" id="cd09076">
    <property type="entry name" value="L1-EN"/>
    <property type="match status" value="1"/>
</dbReference>
<dbReference type="InterPro" id="IPR000477">
    <property type="entry name" value="RT_dom"/>
</dbReference>
<dbReference type="CDD" id="cd01650">
    <property type="entry name" value="RT_nLTR_like"/>
    <property type="match status" value="1"/>
</dbReference>
<gene>
    <name evidence="4" type="ORF">IRJ41_014597</name>
</gene>
<dbReference type="EMBL" id="JAFHDT010000013">
    <property type="protein sequence ID" value="KAI7801458.1"/>
    <property type="molecule type" value="Genomic_DNA"/>
</dbReference>
<keyword evidence="2" id="KW-0732">Signal</keyword>
<dbReference type="InterPro" id="IPR005135">
    <property type="entry name" value="Endo/exonuclease/phosphatase"/>
</dbReference>
<reference evidence="4" key="1">
    <citation type="submission" date="2021-02" db="EMBL/GenBank/DDBJ databases">
        <title>Comparative genomics reveals that relaxation of natural selection precedes convergent phenotypic evolution of cavefish.</title>
        <authorList>
            <person name="Peng Z."/>
        </authorList>
    </citation>
    <scope>NUCLEOTIDE SEQUENCE</scope>
    <source>
        <tissue evidence="4">Muscle</tissue>
    </source>
</reference>
<evidence type="ECO:0000259" key="3">
    <source>
        <dbReference type="PROSITE" id="PS50878"/>
    </source>
</evidence>
<accession>A0A9W7TS85</accession>
<dbReference type="PANTHER" id="PTHR31635:SF196">
    <property type="entry name" value="REVERSE TRANSCRIPTASE DOMAIN-CONTAINING PROTEIN-RELATED"/>
    <property type="match status" value="1"/>
</dbReference>
<name>A0A9W7TS85_TRIRA</name>
<dbReference type="InterPro" id="IPR036691">
    <property type="entry name" value="Endo/exonu/phosph_ase_sf"/>
</dbReference>
<feature type="chain" id="PRO_5040879015" evidence="2">
    <location>
        <begin position="24"/>
        <end position="1317"/>
    </location>
</feature>
<feature type="domain" description="Reverse transcriptase" evidence="3">
    <location>
        <begin position="523"/>
        <end position="793"/>
    </location>
</feature>
<keyword evidence="1" id="KW-0175">Coiled coil</keyword>
<dbReference type="GO" id="GO:0003824">
    <property type="term" value="F:catalytic activity"/>
    <property type="evidence" value="ECO:0007669"/>
    <property type="project" value="InterPro"/>
</dbReference>
<evidence type="ECO:0000256" key="2">
    <source>
        <dbReference type="SAM" id="SignalP"/>
    </source>
</evidence>
<dbReference type="InterPro" id="IPR043502">
    <property type="entry name" value="DNA/RNA_pol_sf"/>
</dbReference>
<dbReference type="SUPFAM" id="SSF56219">
    <property type="entry name" value="DNase I-like"/>
    <property type="match status" value="1"/>
</dbReference>
<dbReference type="SUPFAM" id="SSF56672">
    <property type="entry name" value="DNA/RNA polymerases"/>
    <property type="match status" value="1"/>
</dbReference>
<evidence type="ECO:0000313" key="4">
    <source>
        <dbReference type="EMBL" id="KAI7801458.1"/>
    </source>
</evidence>
<evidence type="ECO:0000313" key="5">
    <source>
        <dbReference type="Proteomes" id="UP001059041"/>
    </source>
</evidence>
<protein>
    <submittedName>
        <fullName evidence="4">Pol-like protein</fullName>
    </submittedName>
</protein>
<comment type="caution">
    <text evidence="4">The sequence shown here is derived from an EMBL/GenBank/DDBJ whole genome shotgun (WGS) entry which is preliminary data.</text>
</comment>
<dbReference type="Pfam" id="PF03372">
    <property type="entry name" value="Exo_endo_phos"/>
    <property type="match status" value="1"/>
</dbReference>
<dbReference type="Proteomes" id="UP001059041">
    <property type="component" value="Linkage Group LG13"/>
</dbReference>
<sequence length="1317" mass="151490">MVLKLHSIIIFLKFCVFFCLLETHNHMSAIRIVTLNLNGARCMQKRALFFELIRQKNIDVTFVQETNSDSLNEIEWRKEWQGEVYLTHISSGRGGVAILFAKNFLPISCEIKQVIPGRLLALKAKFEKFNFIFLNLYAPVNGPERVLFLRNVDVFLQGCESGDYLFLGGDFNCTENDVLDRNHLEPHNASSRVIRELMQTHILNDVWRGINGNDRHYTWTHTRENFISLARLDRFYCFRYHFIIVKKCVISPVGFSDHCLVLCEVFIANVKSRSAYWHFNVSLLEDIYFKDVFSKFWEKFKFEKNCYRNLRQWWDCGKVNIKILCQQYAFNVSRDITRSIRELESEIINLQNLVEAKREQRFIDALKGKKSALVDLLGTRTQGAFVRSRFQMLTQMDAPSRFFFGLERKNGQSRFMHSIRSETGQELNEPADIRRRAVQFYAELYRDEHKENKELSASFYKVLFNISKDSKKKLDKPLSGQELLTALKDMKPGKVPGIDGLPVEFYKKFWGVLGDDFLDVLNESLVEGSLPLSCRRAVVTLLPKKGDLQEIKNWRPVSLLCSDLKIFSKVLANRLKDVMGQIIHFDQTYCVPGRAITDNISLVRDILDVSTYSDLDSGLVSIDQEKAFDRIEHQYLWDTLEAFGFGSVFSGMIKLMYQDIESILKINGGLSSPFKIGRGIRQGCAISGMLYSLAIEPMLNTLRSKIEGFKFCSDNVQHQISAYADDVMVFINSQNDVNNLISTVHDFGVISSAKVNWVKSDALICGKWMNGVPTLPGGLIWKKGGIKYLGVYLGDASTQHKNWDGIMEKMEGRLQKWKWIYAQLSFRGRVLITNNLIASALWHKLWCVDPPTGLLSKLQAKLVDFFWDKLHWVPQGVLFLPVEEGGQGLVSFLSRHATFRLQFIQRLLTGPVDLVWRDIAKIILQRVDGIGLDSALFLVDTNKVHMNGLSTFYQKLLKIWGSFNTRGPENTDSLYWLLEEPLVKGGRLDITEQVPGLSQRLCDTKTVKLGHIVKIAGPELNDVSAVASLLGLKSLRCTSKIMELWSKKLTNDDLAMLKRHKEGILVPNIKDLFPIHWITPVLKDMSGQLLNVDVFQDLDLNELNGRTMYKCFVKLIHKTLCDKTDNVWRDKLGLGDGIKPYWRLFYKPPLMKKSGDLQWKILKGAVGVNSFVSNINPNTSDVCAFCGFRETIFHCFLECSRLEPLFNLLGQLFLGFGENFTPTAFILGACYKRNQRFKWQLINFMVGQAKMAMYISRKNKMNNSHGTDVLFLFKGLIKSRISVEFKYYKGMKDLDMFVLQWCFNEAFLCCFGRRFNF</sequence>
<dbReference type="Gene3D" id="3.60.10.10">
    <property type="entry name" value="Endonuclease/exonuclease/phosphatase"/>
    <property type="match status" value="1"/>
</dbReference>
<dbReference type="Pfam" id="PF00078">
    <property type="entry name" value="RVT_1"/>
    <property type="match status" value="1"/>
</dbReference>
<organism evidence="4 5">
    <name type="scientific">Triplophysa rosa</name>
    <name type="common">Cave loach</name>
    <dbReference type="NCBI Taxonomy" id="992332"/>
    <lineage>
        <taxon>Eukaryota</taxon>
        <taxon>Metazoa</taxon>
        <taxon>Chordata</taxon>
        <taxon>Craniata</taxon>
        <taxon>Vertebrata</taxon>
        <taxon>Euteleostomi</taxon>
        <taxon>Actinopterygii</taxon>
        <taxon>Neopterygii</taxon>
        <taxon>Teleostei</taxon>
        <taxon>Ostariophysi</taxon>
        <taxon>Cypriniformes</taxon>
        <taxon>Nemacheilidae</taxon>
        <taxon>Triplophysa</taxon>
    </lineage>
</organism>
<dbReference type="PANTHER" id="PTHR31635">
    <property type="entry name" value="REVERSE TRANSCRIPTASE DOMAIN-CONTAINING PROTEIN-RELATED"/>
    <property type="match status" value="1"/>
</dbReference>
<feature type="coiled-coil region" evidence="1">
    <location>
        <begin position="333"/>
        <end position="360"/>
    </location>
</feature>
<evidence type="ECO:0000256" key="1">
    <source>
        <dbReference type="SAM" id="Coils"/>
    </source>
</evidence>